<evidence type="ECO:0000313" key="5">
    <source>
        <dbReference type="Proteomes" id="UP000235346"/>
    </source>
</evidence>
<feature type="chain" id="PRO_5014821486" evidence="3">
    <location>
        <begin position="24"/>
        <end position="349"/>
    </location>
</feature>
<feature type="signal peptide" evidence="3">
    <location>
        <begin position="1"/>
        <end position="23"/>
    </location>
</feature>
<dbReference type="OrthoDB" id="505233at2"/>
<dbReference type="SUPFAM" id="SSF53474">
    <property type="entry name" value="alpha/beta-Hydrolases"/>
    <property type="match status" value="1"/>
</dbReference>
<dbReference type="EMBL" id="PNRE01000075">
    <property type="protein sequence ID" value="PMR68060.1"/>
    <property type="molecule type" value="Genomic_DNA"/>
</dbReference>
<evidence type="ECO:0000256" key="2">
    <source>
        <dbReference type="ARBA" id="ARBA00022801"/>
    </source>
</evidence>
<dbReference type="RefSeq" id="WP_102629014.1">
    <property type="nucleotide sequence ID" value="NZ_PDOH01000015.1"/>
</dbReference>
<dbReference type="Gene3D" id="3.40.50.1820">
    <property type="entry name" value="alpha/beta hydrolase"/>
    <property type="match status" value="2"/>
</dbReference>
<keyword evidence="2" id="KW-0378">Hydrolase</keyword>
<evidence type="ECO:0000256" key="3">
    <source>
        <dbReference type="SAM" id="SignalP"/>
    </source>
</evidence>
<dbReference type="Proteomes" id="UP000235346">
    <property type="component" value="Unassembled WGS sequence"/>
</dbReference>
<dbReference type="InterPro" id="IPR029058">
    <property type="entry name" value="AB_hydrolase_fold"/>
</dbReference>
<evidence type="ECO:0000256" key="1">
    <source>
        <dbReference type="ARBA" id="ARBA00022729"/>
    </source>
</evidence>
<dbReference type="PANTHER" id="PTHR43037">
    <property type="entry name" value="UNNAMED PRODUCT-RELATED"/>
    <property type="match status" value="1"/>
</dbReference>
<organism evidence="4 5">
    <name type="scientific">Halomonas heilongjiangensis</name>
    <dbReference type="NCBI Taxonomy" id="1387883"/>
    <lineage>
        <taxon>Bacteria</taxon>
        <taxon>Pseudomonadati</taxon>
        <taxon>Pseudomonadota</taxon>
        <taxon>Gammaproteobacteria</taxon>
        <taxon>Oceanospirillales</taxon>
        <taxon>Halomonadaceae</taxon>
        <taxon>Halomonas</taxon>
    </lineage>
</organism>
<sequence>MNLLVSVAAGLVLAGLAVAPAAAERLPELPRLGIAADDISVVGVSSGGYMATQLAVAWPERFAGLAVLGAGPWSCAQGALRLALGQCMTTRLGAPELDELANRHREYVERGLVGDPQALARLRVFIWHGTEDDTVSPALGRALAEQMQGWLESPEEQLQLTESEAIGHGWPVATREETPVDILAGCRAGGGTHLLACGLDIAGEALGWLHGALDPPAETAPLDHLTRFTQAPFLDGKGFDEAGYLFVPEGCEEGDCGLTVVLHGCTMGAGQIGDAFVRHSGLNEWAATNRRVILYPQADTSLANPQGCWDWWGFAESTWQLDPLHDTREGTQTRALMGMIDRLAQSPEA</sequence>
<name>A0A2N7TIQ1_9GAMM</name>
<dbReference type="PANTHER" id="PTHR43037:SF5">
    <property type="entry name" value="FERULOYL ESTERASE"/>
    <property type="match status" value="1"/>
</dbReference>
<comment type="caution">
    <text evidence="4">The sequence shown here is derived from an EMBL/GenBank/DDBJ whole genome shotgun (WGS) entry which is preliminary data.</text>
</comment>
<protein>
    <submittedName>
        <fullName evidence="4">Poly(3-hydroxybutyrate) depolymerase</fullName>
    </submittedName>
</protein>
<dbReference type="AlphaFoldDB" id="A0A2N7TIQ1"/>
<accession>A0A2N7TIQ1</accession>
<keyword evidence="1 3" id="KW-0732">Signal</keyword>
<evidence type="ECO:0000313" key="4">
    <source>
        <dbReference type="EMBL" id="PMR68060.1"/>
    </source>
</evidence>
<proteinExistence type="predicted"/>
<dbReference type="GO" id="GO:0016787">
    <property type="term" value="F:hydrolase activity"/>
    <property type="evidence" value="ECO:0007669"/>
    <property type="project" value="UniProtKB-KW"/>
</dbReference>
<gene>
    <name evidence="4" type="ORF">C1H66_16725</name>
</gene>
<keyword evidence="5" id="KW-1185">Reference proteome</keyword>
<reference evidence="4 5" key="1">
    <citation type="submission" date="2018-01" db="EMBL/GenBank/DDBJ databases">
        <title>Halomonas endophytica sp. nov., isolated from storage liquid in the stems of Populus euphratica.</title>
        <authorList>
            <person name="Chen C."/>
        </authorList>
    </citation>
    <scope>NUCLEOTIDE SEQUENCE [LARGE SCALE GENOMIC DNA]</scope>
    <source>
        <strain evidence="4 5">DSM 26881</strain>
    </source>
</reference>
<dbReference type="InterPro" id="IPR050955">
    <property type="entry name" value="Plant_Biomass_Hydrol_Est"/>
</dbReference>